<dbReference type="SMART" id="SM00369">
    <property type="entry name" value="LRR_TYP"/>
    <property type="match status" value="5"/>
</dbReference>
<dbReference type="EC" id="3.2.2.6" evidence="1"/>
<dbReference type="InterPro" id="IPR002182">
    <property type="entry name" value="NB-ARC"/>
</dbReference>
<dbReference type="InterPro" id="IPR044974">
    <property type="entry name" value="Disease_R_plants"/>
</dbReference>
<dbReference type="Gene3D" id="3.40.50.10140">
    <property type="entry name" value="Toll/interleukin-1 receptor homology (TIR) domain"/>
    <property type="match status" value="1"/>
</dbReference>
<evidence type="ECO:0000256" key="3">
    <source>
        <dbReference type="ARBA" id="ARBA00022737"/>
    </source>
</evidence>
<dbReference type="GeneID" id="111278787"/>
<dbReference type="RefSeq" id="XP_022721145.1">
    <property type="nucleotide sequence ID" value="XM_022865410.1"/>
</dbReference>
<gene>
    <name evidence="11 12 13" type="primary">LOC111278787</name>
</gene>
<evidence type="ECO:0000256" key="6">
    <source>
        <dbReference type="ARBA" id="ARBA00023027"/>
    </source>
</evidence>
<dbReference type="GO" id="GO:0061809">
    <property type="term" value="F:NAD+ nucleosidase activity, cyclic ADP-ribose generating"/>
    <property type="evidence" value="ECO:0007669"/>
    <property type="project" value="UniProtKB-EC"/>
</dbReference>
<organism evidence="10 13">
    <name type="scientific">Durio zibethinus</name>
    <name type="common">Durian</name>
    <dbReference type="NCBI Taxonomy" id="66656"/>
    <lineage>
        <taxon>Eukaryota</taxon>
        <taxon>Viridiplantae</taxon>
        <taxon>Streptophyta</taxon>
        <taxon>Embryophyta</taxon>
        <taxon>Tracheophyta</taxon>
        <taxon>Spermatophyta</taxon>
        <taxon>Magnoliopsida</taxon>
        <taxon>eudicotyledons</taxon>
        <taxon>Gunneridae</taxon>
        <taxon>Pentapetalae</taxon>
        <taxon>rosids</taxon>
        <taxon>malvids</taxon>
        <taxon>Malvales</taxon>
        <taxon>Malvaceae</taxon>
        <taxon>Helicteroideae</taxon>
        <taxon>Durio</taxon>
    </lineage>
</organism>
<dbReference type="GO" id="GO:0051707">
    <property type="term" value="P:response to other organism"/>
    <property type="evidence" value="ECO:0007669"/>
    <property type="project" value="UniProtKB-ARBA"/>
</dbReference>
<dbReference type="RefSeq" id="XP_022721144.1">
    <property type="nucleotide sequence ID" value="XM_022865409.1"/>
</dbReference>
<dbReference type="PANTHER" id="PTHR11017">
    <property type="entry name" value="LEUCINE-RICH REPEAT-CONTAINING PROTEIN"/>
    <property type="match status" value="1"/>
</dbReference>
<evidence type="ECO:0000256" key="8">
    <source>
        <dbReference type="SAM" id="MobiDB-lite"/>
    </source>
</evidence>
<accession>A0A6P5WYE4</accession>
<dbReference type="KEGG" id="dzi:111278787"/>
<dbReference type="InterPro" id="IPR003591">
    <property type="entry name" value="Leu-rich_rpt_typical-subtyp"/>
</dbReference>
<dbReference type="PANTHER" id="PTHR11017:SF479">
    <property type="entry name" value="DISEASE RESISTANCE PROTEIN (TIR-NBS-LRR CLASS) FAMILY"/>
    <property type="match status" value="1"/>
</dbReference>
<dbReference type="Pfam" id="PF23598">
    <property type="entry name" value="LRR_14"/>
    <property type="match status" value="1"/>
</dbReference>
<dbReference type="SUPFAM" id="SSF52540">
    <property type="entry name" value="P-loop containing nucleoside triphosphate hydrolases"/>
    <property type="match status" value="1"/>
</dbReference>
<dbReference type="PROSITE" id="PS50104">
    <property type="entry name" value="TIR"/>
    <property type="match status" value="1"/>
</dbReference>
<dbReference type="Gene3D" id="3.80.10.10">
    <property type="entry name" value="Ribonuclease Inhibitor"/>
    <property type="match status" value="3"/>
</dbReference>
<keyword evidence="10" id="KW-1185">Reference proteome</keyword>
<evidence type="ECO:0000259" key="9">
    <source>
        <dbReference type="PROSITE" id="PS50104"/>
    </source>
</evidence>
<keyword evidence="5" id="KW-0611">Plant defense</keyword>
<evidence type="ECO:0000256" key="7">
    <source>
        <dbReference type="ARBA" id="ARBA00047304"/>
    </source>
</evidence>
<keyword evidence="2" id="KW-0433">Leucine-rich repeat</keyword>
<reference evidence="11 12" key="1">
    <citation type="submission" date="2025-04" db="UniProtKB">
        <authorList>
            <consortium name="RefSeq"/>
        </authorList>
    </citation>
    <scope>IDENTIFICATION</scope>
    <source>
        <tissue evidence="11 12">Fruit stalk</tissue>
    </source>
</reference>
<dbReference type="GO" id="GO:0006952">
    <property type="term" value="P:defense response"/>
    <property type="evidence" value="ECO:0007669"/>
    <property type="project" value="UniProtKB-KW"/>
</dbReference>
<dbReference type="GO" id="GO:0007165">
    <property type="term" value="P:signal transduction"/>
    <property type="evidence" value="ECO:0007669"/>
    <property type="project" value="InterPro"/>
</dbReference>
<evidence type="ECO:0000256" key="4">
    <source>
        <dbReference type="ARBA" id="ARBA00022801"/>
    </source>
</evidence>
<dbReference type="Pfam" id="PF00931">
    <property type="entry name" value="NB-ARC"/>
    <property type="match status" value="1"/>
</dbReference>
<dbReference type="InterPro" id="IPR027417">
    <property type="entry name" value="P-loop_NTPase"/>
</dbReference>
<dbReference type="PROSITE" id="PS51450">
    <property type="entry name" value="LRR"/>
    <property type="match status" value="1"/>
</dbReference>
<dbReference type="InterPro" id="IPR045344">
    <property type="entry name" value="C-JID"/>
</dbReference>
<dbReference type="InterPro" id="IPR035897">
    <property type="entry name" value="Toll_tir_struct_dom_sf"/>
</dbReference>
<protein>
    <recommendedName>
        <fullName evidence="1">ADP-ribosyl cyclase/cyclic ADP-ribose hydrolase</fullName>
        <ecNumber evidence="1">3.2.2.6</ecNumber>
    </recommendedName>
</protein>
<name>A0A6P5WYE4_DURZI</name>
<dbReference type="Pfam" id="PF01582">
    <property type="entry name" value="TIR"/>
    <property type="match status" value="1"/>
</dbReference>
<dbReference type="InterPro" id="IPR036390">
    <property type="entry name" value="WH_DNA-bd_sf"/>
</dbReference>
<dbReference type="InterPro" id="IPR032675">
    <property type="entry name" value="LRR_dom_sf"/>
</dbReference>
<evidence type="ECO:0000313" key="11">
    <source>
        <dbReference type="RefSeq" id="XP_022721143.1"/>
    </source>
</evidence>
<evidence type="ECO:0000256" key="5">
    <source>
        <dbReference type="ARBA" id="ARBA00022821"/>
    </source>
</evidence>
<dbReference type="Pfam" id="PF20160">
    <property type="entry name" value="C-JID"/>
    <property type="match status" value="1"/>
</dbReference>
<comment type="catalytic activity">
    <reaction evidence="7">
        <text>NAD(+) + H2O = ADP-D-ribose + nicotinamide + H(+)</text>
        <dbReference type="Rhea" id="RHEA:16301"/>
        <dbReference type="ChEBI" id="CHEBI:15377"/>
        <dbReference type="ChEBI" id="CHEBI:15378"/>
        <dbReference type="ChEBI" id="CHEBI:17154"/>
        <dbReference type="ChEBI" id="CHEBI:57540"/>
        <dbReference type="ChEBI" id="CHEBI:57967"/>
        <dbReference type="EC" id="3.2.2.6"/>
    </reaction>
    <physiologicalReaction direction="left-to-right" evidence="7">
        <dbReference type="Rhea" id="RHEA:16302"/>
    </physiologicalReaction>
</comment>
<feature type="domain" description="TIR" evidence="9">
    <location>
        <begin position="15"/>
        <end position="179"/>
    </location>
</feature>
<dbReference type="SUPFAM" id="SSF52058">
    <property type="entry name" value="L domain-like"/>
    <property type="match status" value="2"/>
</dbReference>
<evidence type="ECO:0000313" key="10">
    <source>
        <dbReference type="Proteomes" id="UP000515121"/>
    </source>
</evidence>
<dbReference type="SMART" id="SM00255">
    <property type="entry name" value="TIR"/>
    <property type="match status" value="1"/>
</dbReference>
<dbReference type="PRINTS" id="PR00364">
    <property type="entry name" value="DISEASERSIST"/>
</dbReference>
<dbReference type="InterPro" id="IPR000157">
    <property type="entry name" value="TIR_dom"/>
</dbReference>
<dbReference type="InterPro" id="IPR001611">
    <property type="entry name" value="Leu-rich_rpt"/>
</dbReference>
<evidence type="ECO:0000256" key="1">
    <source>
        <dbReference type="ARBA" id="ARBA00011982"/>
    </source>
</evidence>
<sequence>MASSSSSASASFRQPKHEVFLSFRGEDTRNNFLYHLYEALRRKGIGAYADFKELPRGDEISLALLKAIEESMISAIVFSQNYANSSWCLEELSKIMECRHSRGQLVVPIFYHVNPSDIRKQTGSFGKAFVEHEKNRIHKVQGWIHALTEAANLSGWSLAGDKPELIVIEDIVQDIVNKLNRLSKSDHKGLIGIGPHMEQIKSILCIGGEDVRIIGIWGMAGIGKTTLAQAVYDDVSGQFESCYFLANVREESDKHGAITLRDKLLSKLLNEENLHIGTPRIGSAFIKDRLYRKRVLIVLDDVNDLDQLEILEISHDHFGFGSRIIVTSRDKQVLTNGSVDGIYEVKELSYNDSLQLFSLFAFKQNHLVDDFKDLSNNVLEYAKGVPIALKVLGSTLYQKSIAYWESALNRLKQYPNPKIQNMLKISFDGLDEVEKNIFLDIACFFKWYDKDNITKILDGCYGCTAHCGITNLIDKCLLNVTKENKLGMHDLLQEMGKNVVRLESQRPEERSRLWTPSDVCRVLKHGTGTKSTEGILLDLSQFDEIQLHPCAFAKMHNLRVVKFYDPTFSGKGGKLVPLHQGLKSFPNELRYFHWEYCMLKSLPSNFSPGNLVELILSNSNVEQLWNGDQNLVNLRVLDLCYCENLTRIPNLSAAINIEILLIDGCKSLVELPSMIHLKSLYHEQYVKSCKNLKKFPELPQHVDWLTLQDSAIEEIPESIGYLDQLTLLTLSNSRVKTVSKNICKLESLESFYLVNCPMVLFPEVPRNLKRLYLHGNQIEEVPSSIGCLNQLVHLDMRSSQIHNLPSTIIQLDALKEIFLSDCPNITTFPNVPENIKLLFLDNTPIEEVPSSISRLKSLSCLSVAGCTRLKSLPTSICKLKSLERLYLNGCSNLECFPEILETMECLIHLDLSETATKVLLSSNIFGLGGSRNLSVPSSFCNLVFLQELHLCGTDIVEIPKSIKQLSNLICLYLISCKSLKSLPELPPCLRFVDAEDCTSLERVSNSEQFQYMKAQRCLLEYDYPLVCNCYVFNNCFNLDRDAINNIMANAQLRIQCMAEEFAMESYQGADHVYDKSVLSCLPGSEISETFKNRSTNSSISVELSQACSNKRFLGFVLCIVVDFEHHHECRTFTVECKYRLKTKCGDHHNFAYSWNWPSHLVQHICFESKHVILLFDGFESRIIETSRNKHFDEASFEFHVEATDFEWNKEHIKVQKCGVNVFYVDAVRSNDKGVESRRNYRSDGEEAVDPTIETLESSCHVNLSFGQDEENRCDASMMEPTSTIGPNQLSLKRNVNNRDFERSMMEEDASDEEGHDDPTSTMRPRNKRSFSSNEDEEPKPERLKYFHFF</sequence>
<dbReference type="Pfam" id="PF23282">
    <property type="entry name" value="WHD_ROQ1"/>
    <property type="match status" value="1"/>
</dbReference>
<feature type="region of interest" description="Disordered" evidence="8">
    <location>
        <begin position="1304"/>
        <end position="1349"/>
    </location>
</feature>
<evidence type="ECO:0000256" key="2">
    <source>
        <dbReference type="ARBA" id="ARBA00022614"/>
    </source>
</evidence>
<evidence type="ECO:0000313" key="13">
    <source>
        <dbReference type="RefSeq" id="XP_022721145.1"/>
    </source>
</evidence>
<dbReference type="InterPro" id="IPR058192">
    <property type="entry name" value="WHD_ROQ1-like"/>
</dbReference>
<dbReference type="Proteomes" id="UP000515121">
    <property type="component" value="Unplaced"/>
</dbReference>
<dbReference type="RefSeq" id="XP_022721143.1">
    <property type="nucleotide sequence ID" value="XM_022865408.1"/>
</dbReference>
<keyword evidence="3" id="KW-0677">Repeat</keyword>
<evidence type="ECO:0000313" key="12">
    <source>
        <dbReference type="RefSeq" id="XP_022721144.1"/>
    </source>
</evidence>
<dbReference type="GO" id="GO:0043531">
    <property type="term" value="F:ADP binding"/>
    <property type="evidence" value="ECO:0007669"/>
    <property type="project" value="InterPro"/>
</dbReference>
<dbReference type="InterPro" id="IPR042197">
    <property type="entry name" value="Apaf_helical"/>
</dbReference>
<dbReference type="OrthoDB" id="1002095at2759"/>
<proteinExistence type="predicted"/>
<dbReference type="Gene3D" id="3.40.50.300">
    <property type="entry name" value="P-loop containing nucleotide triphosphate hydrolases"/>
    <property type="match status" value="1"/>
</dbReference>
<feature type="compositionally biased region" description="Acidic residues" evidence="8">
    <location>
        <begin position="1306"/>
        <end position="1315"/>
    </location>
</feature>
<keyword evidence="6" id="KW-0520">NAD</keyword>
<dbReference type="SUPFAM" id="SSF52200">
    <property type="entry name" value="Toll/Interleukin receptor TIR domain"/>
    <property type="match status" value="1"/>
</dbReference>
<feature type="compositionally biased region" description="Basic and acidic residues" evidence="8">
    <location>
        <begin position="1339"/>
        <end position="1349"/>
    </location>
</feature>
<dbReference type="FunFam" id="3.40.50.10140:FF:000007">
    <property type="entry name" value="Disease resistance protein (TIR-NBS-LRR class)"/>
    <property type="match status" value="1"/>
</dbReference>
<keyword evidence="4" id="KW-0378">Hydrolase</keyword>
<dbReference type="InterPro" id="IPR055414">
    <property type="entry name" value="LRR_R13L4/SHOC2-like"/>
</dbReference>
<dbReference type="Gene3D" id="1.10.8.430">
    <property type="entry name" value="Helical domain of apoptotic protease-activating factors"/>
    <property type="match status" value="1"/>
</dbReference>
<dbReference type="SUPFAM" id="SSF46785">
    <property type="entry name" value="Winged helix' DNA-binding domain"/>
    <property type="match status" value="1"/>
</dbReference>